<comment type="caution">
    <text evidence="2">The sequence shown here is derived from an EMBL/GenBank/DDBJ whole genome shotgun (WGS) entry which is preliminary data.</text>
</comment>
<protein>
    <submittedName>
        <fullName evidence="2">Uncharacterized protein</fullName>
    </submittedName>
</protein>
<dbReference type="AlphaFoldDB" id="A0A8T2MMK9"/>
<evidence type="ECO:0000313" key="3">
    <source>
        <dbReference type="Proteomes" id="UP000824540"/>
    </source>
</evidence>
<evidence type="ECO:0000256" key="1">
    <source>
        <dbReference type="SAM" id="MobiDB-lite"/>
    </source>
</evidence>
<keyword evidence="3" id="KW-1185">Reference proteome</keyword>
<organism evidence="2 3">
    <name type="scientific">Albula glossodonta</name>
    <name type="common">roundjaw bonefish</name>
    <dbReference type="NCBI Taxonomy" id="121402"/>
    <lineage>
        <taxon>Eukaryota</taxon>
        <taxon>Metazoa</taxon>
        <taxon>Chordata</taxon>
        <taxon>Craniata</taxon>
        <taxon>Vertebrata</taxon>
        <taxon>Euteleostomi</taxon>
        <taxon>Actinopterygii</taxon>
        <taxon>Neopterygii</taxon>
        <taxon>Teleostei</taxon>
        <taxon>Albuliformes</taxon>
        <taxon>Albulidae</taxon>
        <taxon>Albula</taxon>
    </lineage>
</organism>
<accession>A0A8T2MMK9</accession>
<gene>
    <name evidence="2" type="ORF">JZ751_003262</name>
</gene>
<dbReference type="Proteomes" id="UP000824540">
    <property type="component" value="Unassembled WGS sequence"/>
</dbReference>
<evidence type="ECO:0000313" key="2">
    <source>
        <dbReference type="EMBL" id="KAG9329659.1"/>
    </source>
</evidence>
<feature type="region of interest" description="Disordered" evidence="1">
    <location>
        <begin position="1"/>
        <end position="25"/>
    </location>
</feature>
<dbReference type="EMBL" id="JAFBMS010001017">
    <property type="protein sequence ID" value="KAG9329659.1"/>
    <property type="molecule type" value="Genomic_DNA"/>
</dbReference>
<reference evidence="2" key="1">
    <citation type="thesis" date="2021" institute="BYU ScholarsArchive" country="Provo, UT, USA">
        <title>Applications of and Algorithms for Genome Assembly and Genomic Analyses with an Emphasis on Marine Teleosts.</title>
        <authorList>
            <person name="Pickett B.D."/>
        </authorList>
    </citation>
    <scope>NUCLEOTIDE SEQUENCE</scope>
    <source>
        <strain evidence="2">HI-2016</strain>
    </source>
</reference>
<proteinExistence type="predicted"/>
<sequence>MLELNNSPAVLHQHSAPADPPLPPLPKNRGACCPCAAALVSLSEQGGTPVLRLQGAAPVLRLQGAAPVLRLLRGTPVTV</sequence>
<name>A0A8T2MMK9_9TELE</name>